<keyword evidence="1" id="KW-1133">Transmembrane helix</keyword>
<comment type="caution">
    <text evidence="2">The sequence shown here is derived from an EMBL/GenBank/DDBJ whole genome shotgun (WGS) entry which is preliminary data.</text>
</comment>
<protein>
    <submittedName>
        <fullName evidence="2">Uncharacterized protein</fullName>
    </submittedName>
</protein>
<name>A0A9P4HH61_9PLEO</name>
<gene>
    <name evidence="2" type="ORF">EK21DRAFT_85633</name>
</gene>
<dbReference type="OrthoDB" id="3799044at2759"/>
<keyword evidence="3" id="KW-1185">Reference proteome</keyword>
<keyword evidence="1" id="KW-0472">Membrane</keyword>
<feature type="transmembrane region" description="Helical" evidence="1">
    <location>
        <begin position="90"/>
        <end position="107"/>
    </location>
</feature>
<evidence type="ECO:0000313" key="3">
    <source>
        <dbReference type="Proteomes" id="UP000799777"/>
    </source>
</evidence>
<sequence>MDDNLDDLENDVQSPLLRHNKDHPASLSQHHNPLVRIPARASAQLASSAQNAWQSALTLIHGLGQSAIAIVEVFWHGITASPTVLWRNRWLMPIFAIIIVAGTLLVLQGSRGELNILLILLFAWGMVAFAIGARLRNLPNNPSSNA</sequence>
<accession>A0A9P4HH61</accession>
<organism evidence="2 3">
    <name type="scientific">Setomelanomma holmii</name>
    <dbReference type="NCBI Taxonomy" id="210430"/>
    <lineage>
        <taxon>Eukaryota</taxon>
        <taxon>Fungi</taxon>
        <taxon>Dikarya</taxon>
        <taxon>Ascomycota</taxon>
        <taxon>Pezizomycotina</taxon>
        <taxon>Dothideomycetes</taxon>
        <taxon>Pleosporomycetidae</taxon>
        <taxon>Pleosporales</taxon>
        <taxon>Pleosporineae</taxon>
        <taxon>Phaeosphaeriaceae</taxon>
        <taxon>Setomelanomma</taxon>
    </lineage>
</organism>
<feature type="transmembrane region" description="Helical" evidence="1">
    <location>
        <begin position="114"/>
        <end position="135"/>
    </location>
</feature>
<evidence type="ECO:0000313" key="2">
    <source>
        <dbReference type="EMBL" id="KAF2034189.1"/>
    </source>
</evidence>
<proteinExistence type="predicted"/>
<dbReference type="Proteomes" id="UP000799777">
    <property type="component" value="Unassembled WGS sequence"/>
</dbReference>
<reference evidence="2" key="1">
    <citation type="journal article" date="2020" name="Stud. Mycol.">
        <title>101 Dothideomycetes genomes: a test case for predicting lifestyles and emergence of pathogens.</title>
        <authorList>
            <person name="Haridas S."/>
            <person name="Albert R."/>
            <person name="Binder M."/>
            <person name="Bloem J."/>
            <person name="Labutti K."/>
            <person name="Salamov A."/>
            <person name="Andreopoulos B."/>
            <person name="Baker S."/>
            <person name="Barry K."/>
            <person name="Bills G."/>
            <person name="Bluhm B."/>
            <person name="Cannon C."/>
            <person name="Castanera R."/>
            <person name="Culley D."/>
            <person name="Daum C."/>
            <person name="Ezra D."/>
            <person name="Gonzalez J."/>
            <person name="Henrissat B."/>
            <person name="Kuo A."/>
            <person name="Liang C."/>
            <person name="Lipzen A."/>
            <person name="Lutzoni F."/>
            <person name="Magnuson J."/>
            <person name="Mondo S."/>
            <person name="Nolan M."/>
            <person name="Ohm R."/>
            <person name="Pangilinan J."/>
            <person name="Park H.-J."/>
            <person name="Ramirez L."/>
            <person name="Alfaro M."/>
            <person name="Sun H."/>
            <person name="Tritt A."/>
            <person name="Yoshinaga Y."/>
            <person name="Zwiers L.-H."/>
            <person name="Turgeon B."/>
            <person name="Goodwin S."/>
            <person name="Spatafora J."/>
            <person name="Crous P."/>
            <person name="Grigoriev I."/>
        </authorList>
    </citation>
    <scope>NUCLEOTIDE SEQUENCE</scope>
    <source>
        <strain evidence="2">CBS 110217</strain>
    </source>
</reference>
<keyword evidence="1" id="KW-0812">Transmembrane</keyword>
<dbReference type="AlphaFoldDB" id="A0A9P4HH61"/>
<dbReference type="EMBL" id="ML978162">
    <property type="protein sequence ID" value="KAF2034189.1"/>
    <property type="molecule type" value="Genomic_DNA"/>
</dbReference>
<evidence type="ECO:0000256" key="1">
    <source>
        <dbReference type="SAM" id="Phobius"/>
    </source>
</evidence>